<evidence type="ECO:0000256" key="1">
    <source>
        <dbReference type="SAM" id="MobiDB-lite"/>
    </source>
</evidence>
<organism evidence="2">
    <name type="scientific">Anguilla anguilla</name>
    <name type="common">European freshwater eel</name>
    <name type="synonym">Muraena anguilla</name>
    <dbReference type="NCBI Taxonomy" id="7936"/>
    <lineage>
        <taxon>Eukaryota</taxon>
        <taxon>Metazoa</taxon>
        <taxon>Chordata</taxon>
        <taxon>Craniata</taxon>
        <taxon>Vertebrata</taxon>
        <taxon>Euteleostomi</taxon>
        <taxon>Actinopterygii</taxon>
        <taxon>Neopterygii</taxon>
        <taxon>Teleostei</taxon>
        <taxon>Anguilliformes</taxon>
        <taxon>Anguillidae</taxon>
        <taxon>Anguilla</taxon>
    </lineage>
</organism>
<dbReference type="AlphaFoldDB" id="A0A0E9TK04"/>
<dbReference type="EMBL" id="GBXM01055504">
    <property type="protein sequence ID" value="JAH53073.1"/>
    <property type="molecule type" value="Transcribed_RNA"/>
</dbReference>
<protein>
    <submittedName>
        <fullName evidence="2">Uncharacterized protein</fullName>
    </submittedName>
</protein>
<feature type="region of interest" description="Disordered" evidence="1">
    <location>
        <begin position="1"/>
        <end position="26"/>
    </location>
</feature>
<name>A0A0E9TK04_ANGAN</name>
<feature type="compositionally biased region" description="Polar residues" evidence="1">
    <location>
        <begin position="14"/>
        <end position="26"/>
    </location>
</feature>
<accession>A0A0E9TK04</accession>
<evidence type="ECO:0000313" key="2">
    <source>
        <dbReference type="EMBL" id="JAH53073.1"/>
    </source>
</evidence>
<reference evidence="2" key="1">
    <citation type="submission" date="2014-11" db="EMBL/GenBank/DDBJ databases">
        <authorList>
            <person name="Amaro Gonzalez C."/>
        </authorList>
    </citation>
    <scope>NUCLEOTIDE SEQUENCE</scope>
</reference>
<reference evidence="2" key="2">
    <citation type="journal article" date="2015" name="Fish Shellfish Immunol.">
        <title>Early steps in the European eel (Anguilla anguilla)-Vibrio vulnificus interaction in the gills: Role of the RtxA13 toxin.</title>
        <authorList>
            <person name="Callol A."/>
            <person name="Pajuelo D."/>
            <person name="Ebbesson L."/>
            <person name="Teles M."/>
            <person name="MacKenzie S."/>
            <person name="Amaro C."/>
        </authorList>
    </citation>
    <scope>NUCLEOTIDE SEQUENCE</scope>
</reference>
<proteinExistence type="predicted"/>
<sequence length="26" mass="3031">MLSWPEVRMERISPPSNTNNQSMVLL</sequence>